<dbReference type="AlphaFoldDB" id="A0A6L2PJN7"/>
<organism evidence="4 5">
    <name type="scientific">Coptotermes formosanus</name>
    <name type="common">Formosan subterranean termite</name>
    <dbReference type="NCBI Taxonomy" id="36987"/>
    <lineage>
        <taxon>Eukaryota</taxon>
        <taxon>Metazoa</taxon>
        <taxon>Ecdysozoa</taxon>
        <taxon>Arthropoda</taxon>
        <taxon>Hexapoda</taxon>
        <taxon>Insecta</taxon>
        <taxon>Pterygota</taxon>
        <taxon>Neoptera</taxon>
        <taxon>Polyneoptera</taxon>
        <taxon>Dictyoptera</taxon>
        <taxon>Blattodea</taxon>
        <taxon>Blattoidea</taxon>
        <taxon>Termitoidae</taxon>
        <taxon>Rhinotermitidae</taxon>
        <taxon>Coptotermes</taxon>
    </lineage>
</organism>
<feature type="domain" description="Arrestin C-terminal-like" evidence="3">
    <location>
        <begin position="146"/>
        <end position="279"/>
    </location>
</feature>
<evidence type="ECO:0000256" key="2">
    <source>
        <dbReference type="ARBA" id="ARBA00022606"/>
    </source>
</evidence>
<dbReference type="OrthoDB" id="2333384at2759"/>
<evidence type="ECO:0000313" key="4">
    <source>
        <dbReference type="EMBL" id="GFG31670.1"/>
    </source>
</evidence>
<dbReference type="Pfam" id="PF00339">
    <property type="entry name" value="Arrestin_N"/>
    <property type="match status" value="1"/>
</dbReference>
<dbReference type="PANTHER" id="PTHR11188:SF176">
    <property type="entry name" value="ARRESTIN DOMAIN-CONTAINING PROTEIN 1"/>
    <property type="match status" value="1"/>
</dbReference>
<protein>
    <recommendedName>
        <fullName evidence="3">Arrestin C-terminal-like domain-containing protein</fullName>
    </recommendedName>
</protein>
<dbReference type="InterPro" id="IPR011022">
    <property type="entry name" value="Arrestin_C-like"/>
</dbReference>
<dbReference type="SMART" id="SM01017">
    <property type="entry name" value="Arrestin_C"/>
    <property type="match status" value="1"/>
</dbReference>
<keyword evidence="2" id="KW-0716">Sensory transduction</keyword>
<dbReference type="Proteomes" id="UP000502823">
    <property type="component" value="Unassembled WGS sequence"/>
</dbReference>
<name>A0A6L2PJN7_COPFO</name>
<reference evidence="5" key="1">
    <citation type="submission" date="2020-01" db="EMBL/GenBank/DDBJ databases">
        <title>Draft genome sequence of the Termite Coptotermes fromosanus.</title>
        <authorList>
            <person name="Itakura S."/>
            <person name="Yosikawa Y."/>
            <person name="Umezawa K."/>
        </authorList>
    </citation>
    <scope>NUCLEOTIDE SEQUENCE [LARGE SCALE GENOMIC DNA]</scope>
</reference>
<dbReference type="PANTHER" id="PTHR11188">
    <property type="entry name" value="ARRESTIN DOMAIN CONTAINING PROTEIN"/>
    <property type="match status" value="1"/>
</dbReference>
<dbReference type="SUPFAM" id="SSF81296">
    <property type="entry name" value="E set domains"/>
    <property type="match status" value="2"/>
</dbReference>
<comment type="caution">
    <text evidence="4">The sequence shown here is derived from an EMBL/GenBank/DDBJ whole genome shotgun (WGS) entry which is preliminary data.</text>
</comment>
<proteinExistence type="inferred from homology"/>
<dbReference type="Gene3D" id="2.60.40.640">
    <property type="match status" value="2"/>
</dbReference>
<comment type="similarity">
    <text evidence="1">Belongs to the arrestin family.</text>
</comment>
<gene>
    <name evidence="4" type="ORF">Cfor_10472</name>
</gene>
<dbReference type="InParanoid" id="A0A6L2PJN7"/>
<keyword evidence="5" id="KW-1185">Reference proteome</keyword>
<evidence type="ECO:0000259" key="3">
    <source>
        <dbReference type="SMART" id="SM01017"/>
    </source>
</evidence>
<sequence>MGMHSRILLVKSNPGRGLVRPCAFQEAEAPRFPDIWHMKVVRLSATYTTHLYPPEVIPGKVKKMDIGTYSFPFKYMLPQKIPASFESPGGFIRYSVTTYADTASLGLQSAVAFFCVNAILDLNKIPKSVQACGGWSQRDVHLCCCKCRRVSAMMNIPRRGYVPGENILISAEINNFSNKAISYVKAELVQVVKYNHNAGPRKMKRVVAEVMRGSVMPHESQVWLGEPLQIPAVAASRLVHCTLMDMWYKLHLHVCSSGSAVGEKLKLVKVPITIGTIPLRQQMKDPAEGTGEPLLPGTNLPSPGTEPCIFGPYSITDEHAPNQVQVSFTPLYITYSNKGNSVSKLAPENS</sequence>
<evidence type="ECO:0000313" key="5">
    <source>
        <dbReference type="Proteomes" id="UP000502823"/>
    </source>
</evidence>
<evidence type="ECO:0000256" key="1">
    <source>
        <dbReference type="ARBA" id="ARBA00005298"/>
    </source>
</evidence>
<dbReference type="InterPro" id="IPR011021">
    <property type="entry name" value="Arrestin-like_N"/>
</dbReference>
<dbReference type="GO" id="GO:0015031">
    <property type="term" value="P:protein transport"/>
    <property type="evidence" value="ECO:0007669"/>
    <property type="project" value="TreeGrafter"/>
</dbReference>
<dbReference type="InterPro" id="IPR014752">
    <property type="entry name" value="Arrestin-like_C"/>
</dbReference>
<dbReference type="Pfam" id="PF02752">
    <property type="entry name" value="Arrestin_C"/>
    <property type="match status" value="1"/>
</dbReference>
<dbReference type="EMBL" id="BLKM01000328">
    <property type="protein sequence ID" value="GFG31670.1"/>
    <property type="molecule type" value="Genomic_DNA"/>
</dbReference>
<dbReference type="InterPro" id="IPR050357">
    <property type="entry name" value="Arrestin_domain-protein"/>
</dbReference>
<dbReference type="InterPro" id="IPR014756">
    <property type="entry name" value="Ig_E-set"/>
</dbReference>
<dbReference type="GO" id="GO:0005737">
    <property type="term" value="C:cytoplasm"/>
    <property type="evidence" value="ECO:0007669"/>
    <property type="project" value="TreeGrafter"/>
</dbReference>
<accession>A0A6L2PJN7</accession>